<dbReference type="GO" id="GO:0000387">
    <property type="term" value="P:spliceosomal snRNP assembly"/>
    <property type="evidence" value="ECO:0007669"/>
    <property type="project" value="InterPro"/>
</dbReference>
<dbReference type="InterPro" id="IPR035426">
    <property type="entry name" value="Gemin2/Brr1"/>
</dbReference>
<sequence length="127" mass="13799">EPDQLLPVPDNVDNVDTTVPPQSAEHYLAQVIASRRSCPLVVRSEVKRKVPPPASGPPEDGIFDAPAAFSRSAAAAPARSQFAPSEEWVQAKVATFCANRDQLMSQSEQLPKTEMQWPAMSDSQEAK</sequence>
<dbReference type="AlphaFoldDB" id="A0AAN4ZL68"/>
<protein>
    <submittedName>
        <fullName evidence="2">Uncharacterized protein</fullName>
    </submittedName>
</protein>
<gene>
    <name evidence="2" type="ORF">PMAYCL1PPCAC_11564</name>
</gene>
<evidence type="ECO:0000313" key="3">
    <source>
        <dbReference type="Proteomes" id="UP001328107"/>
    </source>
</evidence>
<accession>A0AAN4ZL68</accession>
<feature type="non-terminal residue" evidence="2">
    <location>
        <position position="127"/>
    </location>
</feature>
<evidence type="ECO:0000313" key="2">
    <source>
        <dbReference type="EMBL" id="GMR41369.1"/>
    </source>
</evidence>
<keyword evidence="3" id="KW-1185">Reference proteome</keyword>
<dbReference type="EMBL" id="BTRK01000003">
    <property type="protein sequence ID" value="GMR41369.1"/>
    <property type="molecule type" value="Genomic_DNA"/>
</dbReference>
<dbReference type="Pfam" id="PF04938">
    <property type="entry name" value="SIP1"/>
    <property type="match status" value="1"/>
</dbReference>
<name>A0AAN4ZL68_9BILA</name>
<reference evidence="3" key="1">
    <citation type="submission" date="2022-10" db="EMBL/GenBank/DDBJ databases">
        <title>Genome assembly of Pristionchus species.</title>
        <authorList>
            <person name="Yoshida K."/>
            <person name="Sommer R.J."/>
        </authorList>
    </citation>
    <scope>NUCLEOTIDE SEQUENCE [LARGE SCALE GENOMIC DNA]</scope>
    <source>
        <strain evidence="3">RS5460</strain>
    </source>
</reference>
<proteinExistence type="predicted"/>
<comment type="caution">
    <text evidence="2">The sequence shown here is derived from an EMBL/GenBank/DDBJ whole genome shotgun (WGS) entry which is preliminary data.</text>
</comment>
<feature type="non-terminal residue" evidence="2">
    <location>
        <position position="1"/>
    </location>
</feature>
<organism evidence="2 3">
    <name type="scientific">Pristionchus mayeri</name>
    <dbReference type="NCBI Taxonomy" id="1317129"/>
    <lineage>
        <taxon>Eukaryota</taxon>
        <taxon>Metazoa</taxon>
        <taxon>Ecdysozoa</taxon>
        <taxon>Nematoda</taxon>
        <taxon>Chromadorea</taxon>
        <taxon>Rhabditida</taxon>
        <taxon>Rhabditina</taxon>
        <taxon>Diplogasteromorpha</taxon>
        <taxon>Diplogasteroidea</taxon>
        <taxon>Neodiplogasteridae</taxon>
        <taxon>Pristionchus</taxon>
    </lineage>
</organism>
<evidence type="ECO:0000256" key="1">
    <source>
        <dbReference type="SAM" id="MobiDB-lite"/>
    </source>
</evidence>
<dbReference type="Proteomes" id="UP001328107">
    <property type="component" value="Unassembled WGS sequence"/>
</dbReference>
<feature type="region of interest" description="Disordered" evidence="1">
    <location>
        <begin position="105"/>
        <end position="127"/>
    </location>
</feature>